<name>A0A540WGZ3_9BACT</name>
<reference evidence="2 3" key="1">
    <citation type="submission" date="2019-06" db="EMBL/GenBank/DDBJ databases">
        <authorList>
            <person name="Livingstone P."/>
            <person name="Whitworth D."/>
        </authorList>
    </citation>
    <scope>NUCLEOTIDE SEQUENCE [LARGE SCALE GENOMIC DNA]</scope>
    <source>
        <strain evidence="2 3">AM401</strain>
    </source>
</reference>
<evidence type="ECO:0000313" key="3">
    <source>
        <dbReference type="Proteomes" id="UP000315369"/>
    </source>
</evidence>
<dbReference type="SUPFAM" id="SSF82866">
    <property type="entry name" value="Multidrug efflux transporter AcrB transmembrane domain"/>
    <property type="match status" value="1"/>
</dbReference>
<dbReference type="Gene3D" id="3.30.70.1430">
    <property type="entry name" value="Multidrug efflux transporter AcrB pore domain"/>
    <property type="match status" value="1"/>
</dbReference>
<dbReference type="EMBL" id="VIFM01000876">
    <property type="protein sequence ID" value="TQF08238.1"/>
    <property type="molecule type" value="Genomic_DNA"/>
</dbReference>
<keyword evidence="1" id="KW-0812">Transmembrane</keyword>
<keyword evidence="3" id="KW-1185">Reference proteome</keyword>
<dbReference type="PANTHER" id="PTHR32063:SF19">
    <property type="entry name" value="CATION EFFLUX SYSTEM PROTEIN CUSA"/>
    <property type="match status" value="1"/>
</dbReference>
<sequence length="139" mass="15090">EVGPALFFSLLIITLSFVPVFTLEAQEGRLFSPLAFTKTYAMAAAAGLSVTLIPVLMGYLIRGRIPDEKSNPLNRLLIAVYRPLLDRVLRAPKRTLAVAVVVLATSLWPLQHIGGEFMPRLDEGDLLYMPSALPGLSAG</sequence>
<dbReference type="GO" id="GO:0042910">
    <property type="term" value="F:xenobiotic transmembrane transporter activity"/>
    <property type="evidence" value="ECO:0007669"/>
    <property type="project" value="TreeGrafter"/>
</dbReference>
<dbReference type="Gene3D" id="1.20.1640.10">
    <property type="entry name" value="Multidrug efflux transporter AcrB transmembrane domain"/>
    <property type="match status" value="2"/>
</dbReference>
<feature type="non-terminal residue" evidence="2">
    <location>
        <position position="139"/>
    </location>
</feature>
<feature type="transmembrane region" description="Helical" evidence="1">
    <location>
        <begin position="41"/>
        <end position="61"/>
    </location>
</feature>
<dbReference type="OrthoDB" id="9798415at2"/>
<evidence type="ECO:0000256" key="1">
    <source>
        <dbReference type="SAM" id="Phobius"/>
    </source>
</evidence>
<comment type="caution">
    <text evidence="2">The sequence shown here is derived from an EMBL/GenBank/DDBJ whole genome shotgun (WGS) entry which is preliminary data.</text>
</comment>
<dbReference type="InterPro" id="IPR001036">
    <property type="entry name" value="Acrflvin-R"/>
</dbReference>
<dbReference type="PANTHER" id="PTHR32063">
    <property type="match status" value="1"/>
</dbReference>
<dbReference type="Pfam" id="PF00873">
    <property type="entry name" value="ACR_tran"/>
    <property type="match status" value="1"/>
</dbReference>
<protein>
    <submittedName>
        <fullName evidence="2">Efflux RND transporter permease subunit</fullName>
    </submittedName>
</protein>
<keyword evidence="1" id="KW-0472">Membrane</keyword>
<organism evidence="2 3">
    <name type="scientific">Myxococcus llanfairpwllgwyngyllgogerychwyrndrobwllllantysiliogogogochensis</name>
    <dbReference type="NCBI Taxonomy" id="2590453"/>
    <lineage>
        <taxon>Bacteria</taxon>
        <taxon>Pseudomonadati</taxon>
        <taxon>Myxococcota</taxon>
        <taxon>Myxococcia</taxon>
        <taxon>Myxococcales</taxon>
        <taxon>Cystobacterineae</taxon>
        <taxon>Myxococcaceae</taxon>
        <taxon>Myxococcus</taxon>
    </lineage>
</organism>
<dbReference type="Proteomes" id="UP000315369">
    <property type="component" value="Unassembled WGS sequence"/>
</dbReference>
<dbReference type="AlphaFoldDB" id="A0A540WGZ3"/>
<feature type="non-terminal residue" evidence="2">
    <location>
        <position position="1"/>
    </location>
</feature>
<evidence type="ECO:0000313" key="2">
    <source>
        <dbReference type="EMBL" id="TQF08238.1"/>
    </source>
</evidence>
<proteinExistence type="predicted"/>
<feature type="transmembrane region" description="Helical" evidence="1">
    <location>
        <begin position="95"/>
        <end position="113"/>
    </location>
</feature>
<gene>
    <name evidence="2" type="ORF">FJV41_51015</name>
</gene>
<keyword evidence="1" id="KW-1133">Transmembrane helix</keyword>
<dbReference type="PRINTS" id="PR00702">
    <property type="entry name" value="ACRIFLAVINRP"/>
</dbReference>
<accession>A0A540WGZ3</accession>
<dbReference type="GO" id="GO:0005886">
    <property type="term" value="C:plasma membrane"/>
    <property type="evidence" value="ECO:0007669"/>
    <property type="project" value="TreeGrafter"/>
</dbReference>